<dbReference type="OrthoDB" id="8735at10239"/>
<keyword evidence="2" id="KW-1185">Reference proteome</keyword>
<sequence length="164" mass="18417">MDKIGIREKIFNAKKEIGQIAKDSTNPFFKSKYFDVNSLLQHVEPILDDHRLLLLQPIKDGYVFTQILDIDSDELVESGVALPQLTDPQKLGSAITYFRRYTLQSLLGLQAEDDDGNKAAKPAIKKLEVLDETHPKWDKAVAALKAGAVTIEQLKKSYHVKGKL</sequence>
<name>I6R9Q2_9CAUD</name>
<reference evidence="1 2" key="1">
    <citation type="journal article" date="2012" name="J. Virol.">
        <title>Complete Genome Sequences of Two Persicivirga Bacteriophages, P12024S and P12024L.</title>
        <authorList>
            <person name="Kang I."/>
            <person name="Jang H."/>
            <person name="Cho J.C."/>
        </authorList>
    </citation>
    <scope>NUCLEOTIDE SEQUENCE [LARGE SCALE GENOMIC DNA]</scope>
</reference>
<organism evidence="1 2">
    <name type="scientific">Nonlabens phage P12024L</name>
    <dbReference type="NCBI Taxonomy" id="1168479"/>
    <lineage>
        <taxon>Viruses</taxon>
        <taxon>Duplodnaviria</taxon>
        <taxon>Heunggongvirae</taxon>
        <taxon>Uroviricota</taxon>
        <taxon>Caudoviricetes</taxon>
        <taxon>Inhavirus</taxon>
        <taxon>Inhavirus P12024L</taxon>
    </lineage>
</organism>
<dbReference type="GeneID" id="13405358"/>
<dbReference type="KEGG" id="vg:13405358"/>
<dbReference type="Pfam" id="PF04404">
    <property type="entry name" value="ERF"/>
    <property type="match status" value="1"/>
</dbReference>
<evidence type="ECO:0000313" key="2">
    <source>
        <dbReference type="Proteomes" id="UP000002819"/>
    </source>
</evidence>
<dbReference type="RefSeq" id="YP_006560418.1">
    <property type="nucleotide sequence ID" value="NC_018272.1"/>
</dbReference>
<dbReference type="Proteomes" id="UP000002819">
    <property type="component" value="Segment"/>
</dbReference>
<accession>I6R9Q2</accession>
<evidence type="ECO:0000313" key="1">
    <source>
        <dbReference type="EMBL" id="AFM54739.1"/>
    </source>
</evidence>
<protein>
    <submittedName>
        <fullName evidence="1">Putative phage-associated recombination protein</fullName>
    </submittedName>
</protein>
<proteinExistence type="predicted"/>
<gene>
    <name evidence="1" type="ORF">P12024L_19</name>
</gene>
<dbReference type="EMBL" id="JQ823123">
    <property type="protein sequence ID" value="AFM54739.1"/>
    <property type="molecule type" value="Genomic_DNA"/>
</dbReference>
<dbReference type="InterPro" id="IPR007499">
    <property type="entry name" value="ERF_bacteria_virus"/>
</dbReference>